<comment type="caution">
    <text evidence="2">The sequence shown here is derived from an EMBL/GenBank/DDBJ whole genome shotgun (WGS) entry which is preliminary data.</text>
</comment>
<accession>A0ABR3JSL0</accession>
<evidence type="ECO:0000256" key="1">
    <source>
        <dbReference type="SAM" id="MobiDB-lite"/>
    </source>
</evidence>
<name>A0ABR3JSL0_9AGAR</name>
<sequence>MAGMGLLSSTIYGALIICGSHGPWEMSALRGGRQAHSPSNHNADLDLSAPVPLRL</sequence>
<feature type="region of interest" description="Disordered" evidence="1">
    <location>
        <begin position="29"/>
        <end position="55"/>
    </location>
</feature>
<organism evidence="2 3">
    <name type="scientific">Hohenbuehelia grisea</name>
    <dbReference type="NCBI Taxonomy" id="104357"/>
    <lineage>
        <taxon>Eukaryota</taxon>
        <taxon>Fungi</taxon>
        <taxon>Dikarya</taxon>
        <taxon>Basidiomycota</taxon>
        <taxon>Agaricomycotina</taxon>
        <taxon>Agaricomycetes</taxon>
        <taxon>Agaricomycetidae</taxon>
        <taxon>Agaricales</taxon>
        <taxon>Pleurotineae</taxon>
        <taxon>Pleurotaceae</taxon>
        <taxon>Hohenbuehelia</taxon>
    </lineage>
</organism>
<dbReference type="Proteomes" id="UP001556367">
    <property type="component" value="Unassembled WGS sequence"/>
</dbReference>
<dbReference type="EMBL" id="JASNQZ010000003">
    <property type="protein sequence ID" value="KAL0958629.1"/>
    <property type="molecule type" value="Genomic_DNA"/>
</dbReference>
<reference evidence="3" key="1">
    <citation type="submission" date="2024-06" db="EMBL/GenBank/DDBJ databases">
        <title>Multi-omics analyses provide insights into the biosynthesis of the anticancer antibiotic pleurotin in Hohenbuehelia grisea.</title>
        <authorList>
            <person name="Weaver J.A."/>
            <person name="Alberti F."/>
        </authorList>
    </citation>
    <scope>NUCLEOTIDE SEQUENCE [LARGE SCALE GENOMIC DNA]</scope>
    <source>
        <strain evidence="3">T-177</strain>
    </source>
</reference>
<protein>
    <submittedName>
        <fullName evidence="2">Uncharacterized protein</fullName>
    </submittedName>
</protein>
<proteinExistence type="predicted"/>
<gene>
    <name evidence="2" type="ORF">HGRIS_013966</name>
</gene>
<evidence type="ECO:0000313" key="2">
    <source>
        <dbReference type="EMBL" id="KAL0958629.1"/>
    </source>
</evidence>
<evidence type="ECO:0000313" key="3">
    <source>
        <dbReference type="Proteomes" id="UP001556367"/>
    </source>
</evidence>
<keyword evidence="3" id="KW-1185">Reference proteome</keyword>